<proteinExistence type="predicted"/>
<evidence type="ECO:0000313" key="7">
    <source>
        <dbReference type="Proteomes" id="UP000644749"/>
    </source>
</evidence>
<evidence type="ECO:0000313" key="6">
    <source>
        <dbReference type="EMBL" id="MBL3673727.1"/>
    </source>
</evidence>
<evidence type="ECO:0000256" key="2">
    <source>
        <dbReference type="ARBA" id="ARBA00022692"/>
    </source>
</evidence>
<sequence>MTDENRPAPLISDERSASLTLDASKLPRPYGRGRQAVALIVLALLGKLVMLLILGRPLNCDCGQIWAMPDQAGLNSQTVLDPYSLLHLVFGAVLAKLVFWKRPDWPLWTIMAAVVVSGTVWEMAENLPVTIDMFGYSSGDPLAYHGDSIVNSFSDTAAAVFGAALALPLAGWVVAAIAVAVELLLSLWVGDGYVIGLWRVLTS</sequence>
<organism evidence="6 7">
    <name type="scientific">Paracoccus aerius</name>
    <dbReference type="NCBI Taxonomy" id="1915382"/>
    <lineage>
        <taxon>Bacteria</taxon>
        <taxon>Pseudomonadati</taxon>
        <taxon>Pseudomonadota</taxon>
        <taxon>Alphaproteobacteria</taxon>
        <taxon>Rhodobacterales</taxon>
        <taxon>Paracoccaceae</taxon>
        <taxon>Paracoccus</taxon>
    </lineage>
</organism>
<keyword evidence="2 5" id="KW-0812">Transmembrane</keyword>
<keyword evidence="1" id="KW-1003">Cell membrane</keyword>
<keyword evidence="7" id="KW-1185">Reference proteome</keyword>
<feature type="transmembrane region" description="Helical" evidence="5">
    <location>
        <begin position="36"/>
        <end position="54"/>
    </location>
</feature>
<evidence type="ECO:0000256" key="4">
    <source>
        <dbReference type="ARBA" id="ARBA00023136"/>
    </source>
</evidence>
<name>A0ABS1S4T1_9RHOB</name>
<feature type="transmembrane region" description="Helical" evidence="5">
    <location>
        <begin position="107"/>
        <end position="124"/>
    </location>
</feature>
<protein>
    <submittedName>
        <fullName evidence="6">DUF2585 family protein</fullName>
    </submittedName>
</protein>
<evidence type="ECO:0000256" key="3">
    <source>
        <dbReference type="ARBA" id="ARBA00022989"/>
    </source>
</evidence>
<dbReference type="EMBL" id="JAESHT010000006">
    <property type="protein sequence ID" value="MBL3673727.1"/>
    <property type="molecule type" value="Genomic_DNA"/>
</dbReference>
<dbReference type="InterPro" id="IPR019691">
    <property type="entry name" value="DUF2585"/>
</dbReference>
<reference evidence="6 7" key="1">
    <citation type="submission" date="2021-01" db="EMBL/GenBank/DDBJ databases">
        <title>011410 draft genome.</title>
        <authorList>
            <person name="Lang L."/>
        </authorList>
    </citation>
    <scope>NUCLEOTIDE SEQUENCE [LARGE SCALE GENOMIC DNA]</scope>
    <source>
        <strain evidence="6 7">KCTC 42845</strain>
    </source>
</reference>
<dbReference type="RefSeq" id="WP_202380127.1">
    <property type="nucleotide sequence ID" value="NZ_BNCL01000007.1"/>
</dbReference>
<keyword evidence="4 5" id="KW-0472">Membrane</keyword>
<evidence type="ECO:0000256" key="1">
    <source>
        <dbReference type="ARBA" id="ARBA00022475"/>
    </source>
</evidence>
<evidence type="ECO:0000256" key="5">
    <source>
        <dbReference type="SAM" id="Phobius"/>
    </source>
</evidence>
<keyword evidence="3 5" id="KW-1133">Transmembrane helix</keyword>
<gene>
    <name evidence="6" type="ORF">JL111_09530</name>
</gene>
<feature type="transmembrane region" description="Helical" evidence="5">
    <location>
        <begin position="169"/>
        <end position="189"/>
    </location>
</feature>
<dbReference type="Pfam" id="PF10755">
    <property type="entry name" value="DUF2585"/>
    <property type="match status" value="1"/>
</dbReference>
<feature type="transmembrane region" description="Helical" evidence="5">
    <location>
        <begin position="83"/>
        <end position="100"/>
    </location>
</feature>
<dbReference type="Proteomes" id="UP000644749">
    <property type="component" value="Unassembled WGS sequence"/>
</dbReference>
<comment type="caution">
    <text evidence="6">The sequence shown here is derived from an EMBL/GenBank/DDBJ whole genome shotgun (WGS) entry which is preliminary data.</text>
</comment>
<accession>A0ABS1S4T1</accession>